<dbReference type="SUPFAM" id="SSF56954">
    <property type="entry name" value="Outer membrane efflux proteins (OEP)"/>
    <property type="match status" value="1"/>
</dbReference>
<evidence type="ECO:0000256" key="3">
    <source>
        <dbReference type="ARBA" id="ARBA00022448"/>
    </source>
</evidence>
<dbReference type="GO" id="GO:1990281">
    <property type="term" value="C:efflux pump complex"/>
    <property type="evidence" value="ECO:0007669"/>
    <property type="project" value="TreeGrafter"/>
</dbReference>
<comment type="caution">
    <text evidence="8">The sequence shown here is derived from an EMBL/GenBank/DDBJ whole genome shotgun (WGS) entry which is preliminary data.</text>
</comment>
<organism evidence="8">
    <name type="scientific">candidate division WOR-3 bacterium</name>
    <dbReference type="NCBI Taxonomy" id="2052148"/>
    <lineage>
        <taxon>Bacteria</taxon>
        <taxon>Bacteria division WOR-3</taxon>
    </lineage>
</organism>
<keyword evidence="4" id="KW-1134">Transmembrane beta strand</keyword>
<evidence type="ECO:0000256" key="7">
    <source>
        <dbReference type="ARBA" id="ARBA00023237"/>
    </source>
</evidence>
<accession>A0A7V4AB78</accession>
<dbReference type="AlphaFoldDB" id="A0A7V4AB78"/>
<reference evidence="8" key="1">
    <citation type="journal article" date="2020" name="mSystems">
        <title>Genome- and Community-Level Interaction Insights into Carbon Utilization and Element Cycling Functions of Hydrothermarchaeota in Hydrothermal Sediment.</title>
        <authorList>
            <person name="Zhou Z."/>
            <person name="Liu Y."/>
            <person name="Xu W."/>
            <person name="Pan J."/>
            <person name="Luo Z.H."/>
            <person name="Li M."/>
        </authorList>
    </citation>
    <scope>NUCLEOTIDE SEQUENCE [LARGE SCALE GENOMIC DNA]</scope>
    <source>
        <strain evidence="8">SpSt-626</strain>
    </source>
</reference>
<evidence type="ECO:0000256" key="1">
    <source>
        <dbReference type="ARBA" id="ARBA00004442"/>
    </source>
</evidence>
<evidence type="ECO:0000313" key="8">
    <source>
        <dbReference type="EMBL" id="HGM97464.1"/>
    </source>
</evidence>
<protein>
    <recommendedName>
        <fullName evidence="9">TolC family protein</fullName>
    </recommendedName>
</protein>
<keyword evidence="5" id="KW-0812">Transmembrane</keyword>
<keyword evidence="6" id="KW-0472">Membrane</keyword>
<name>A0A7V4AB78_UNCW3</name>
<dbReference type="Gene3D" id="1.20.1600.10">
    <property type="entry name" value="Outer membrane efflux proteins (OEP)"/>
    <property type="match status" value="1"/>
</dbReference>
<keyword evidence="7" id="KW-0998">Cell outer membrane</keyword>
<dbReference type="Pfam" id="PF02321">
    <property type="entry name" value="OEP"/>
    <property type="match status" value="1"/>
</dbReference>
<dbReference type="EMBL" id="DTAR01000022">
    <property type="protein sequence ID" value="HGM97464.1"/>
    <property type="molecule type" value="Genomic_DNA"/>
</dbReference>
<comment type="similarity">
    <text evidence="2">Belongs to the outer membrane factor (OMF) (TC 1.B.17) family.</text>
</comment>
<gene>
    <name evidence="8" type="ORF">ENT96_00220</name>
</gene>
<dbReference type="InterPro" id="IPR003423">
    <property type="entry name" value="OMP_efflux"/>
</dbReference>
<evidence type="ECO:0000256" key="2">
    <source>
        <dbReference type="ARBA" id="ARBA00007613"/>
    </source>
</evidence>
<dbReference type="PANTHER" id="PTHR30026:SF21">
    <property type="entry name" value="SLR1270 PROTEIN"/>
    <property type="match status" value="1"/>
</dbReference>
<keyword evidence="3" id="KW-0813">Transport</keyword>
<dbReference type="GO" id="GO:0015562">
    <property type="term" value="F:efflux transmembrane transporter activity"/>
    <property type="evidence" value="ECO:0007669"/>
    <property type="project" value="InterPro"/>
</dbReference>
<dbReference type="InterPro" id="IPR051906">
    <property type="entry name" value="TolC-like"/>
</dbReference>
<evidence type="ECO:0000256" key="6">
    <source>
        <dbReference type="ARBA" id="ARBA00023136"/>
    </source>
</evidence>
<evidence type="ECO:0000256" key="5">
    <source>
        <dbReference type="ARBA" id="ARBA00022692"/>
    </source>
</evidence>
<dbReference type="GO" id="GO:0009279">
    <property type="term" value="C:cell outer membrane"/>
    <property type="evidence" value="ECO:0007669"/>
    <property type="project" value="UniProtKB-SubCell"/>
</dbReference>
<evidence type="ECO:0000256" key="4">
    <source>
        <dbReference type="ARBA" id="ARBA00022452"/>
    </source>
</evidence>
<proteinExistence type="inferred from homology"/>
<dbReference type="GO" id="GO:0015288">
    <property type="term" value="F:porin activity"/>
    <property type="evidence" value="ECO:0007669"/>
    <property type="project" value="TreeGrafter"/>
</dbReference>
<dbReference type="PANTHER" id="PTHR30026">
    <property type="entry name" value="OUTER MEMBRANE PROTEIN TOLC"/>
    <property type="match status" value="1"/>
</dbReference>
<comment type="subcellular location">
    <subcellularLocation>
        <location evidence="1">Cell outer membrane</location>
    </subcellularLocation>
</comment>
<sequence length="209" mass="24528">MELKDTLYFEKFDVTVDTLYEKALSERKDILSLKFSMEALKEVIEVQKGLNKPNIFFSYQYQYSKPYGFFKDEWGGYYTLVFGLSWNIFDGFSTYGNVKKSIANYEYLKKKFKFIEENIKSEIKNNIEALKTNERIVETQRENIKIAEKALRVAKVQYENGWISHIEYMDAELSALNTKLNFLKAIKDYKISKLNLIKTLKGAIEIGGF</sequence>
<evidence type="ECO:0008006" key="9">
    <source>
        <dbReference type="Google" id="ProtNLM"/>
    </source>
</evidence>